<evidence type="ECO:0000313" key="3">
    <source>
        <dbReference type="Proteomes" id="UP000236642"/>
    </source>
</evidence>
<dbReference type="GO" id="GO:0003824">
    <property type="term" value="F:catalytic activity"/>
    <property type="evidence" value="ECO:0007669"/>
    <property type="project" value="InterPro"/>
</dbReference>
<dbReference type="InterPro" id="IPR052716">
    <property type="entry name" value="MOSC_domain"/>
</dbReference>
<dbReference type="EMBL" id="BEHY01000036">
    <property type="protein sequence ID" value="GBD09328.1"/>
    <property type="molecule type" value="Genomic_DNA"/>
</dbReference>
<dbReference type="AlphaFoldDB" id="A0A2H5Y7H3"/>
<sequence>MEHPAATVVALFRCPGHRSPLEPMDEIWAEAHWGIQGDAHARPDSSRQVLLMDLETLEALALWPGAVRENITLQGLPLQQLRPGDRLQIGEALLEITKPCTPCARMDEIRPGLQEALRGRRGVLARVLQSGWIRRGDRVRWLRAPDGSPDVEGSGG</sequence>
<name>A0A2H5Y7H3_9CHLR</name>
<dbReference type="SUPFAM" id="SSF50800">
    <property type="entry name" value="PK beta-barrel domain-like"/>
    <property type="match status" value="1"/>
</dbReference>
<feature type="domain" description="MOSC" evidence="1">
    <location>
        <begin position="22"/>
        <end position="142"/>
    </location>
</feature>
<organism evidence="2 3">
    <name type="scientific">Candidatus Thermoflexus japonica</name>
    <dbReference type="NCBI Taxonomy" id="2035417"/>
    <lineage>
        <taxon>Bacteria</taxon>
        <taxon>Bacillati</taxon>
        <taxon>Chloroflexota</taxon>
        <taxon>Thermoflexia</taxon>
        <taxon>Thermoflexales</taxon>
        <taxon>Thermoflexaceae</taxon>
        <taxon>Thermoflexus</taxon>
    </lineage>
</organism>
<dbReference type="Proteomes" id="UP000236642">
    <property type="component" value="Unassembled WGS sequence"/>
</dbReference>
<proteinExistence type="predicted"/>
<evidence type="ECO:0000313" key="2">
    <source>
        <dbReference type="EMBL" id="GBD09328.1"/>
    </source>
</evidence>
<accession>A0A2H5Y7H3</accession>
<dbReference type="PROSITE" id="PS51340">
    <property type="entry name" value="MOSC"/>
    <property type="match status" value="1"/>
</dbReference>
<dbReference type="InterPro" id="IPR005302">
    <property type="entry name" value="MoCF_Sase_C"/>
</dbReference>
<dbReference type="GO" id="GO:0030170">
    <property type="term" value="F:pyridoxal phosphate binding"/>
    <property type="evidence" value="ECO:0007669"/>
    <property type="project" value="InterPro"/>
</dbReference>
<evidence type="ECO:0000259" key="1">
    <source>
        <dbReference type="PROSITE" id="PS51340"/>
    </source>
</evidence>
<gene>
    <name evidence="2" type="ORF">HRbin22_01578</name>
</gene>
<dbReference type="InterPro" id="IPR011037">
    <property type="entry name" value="Pyrv_Knase-like_insert_dom_sf"/>
</dbReference>
<dbReference type="Pfam" id="PF03473">
    <property type="entry name" value="MOSC"/>
    <property type="match status" value="1"/>
</dbReference>
<dbReference type="PANTHER" id="PTHR36930:SF1">
    <property type="entry name" value="MOSC DOMAIN-CONTAINING PROTEIN"/>
    <property type="match status" value="1"/>
</dbReference>
<reference evidence="3" key="1">
    <citation type="submission" date="2017-09" db="EMBL/GenBank/DDBJ databases">
        <title>Metaegenomics of thermophilic ammonia-oxidizing enrichment culture.</title>
        <authorList>
            <person name="Kato S."/>
            <person name="Suzuki K."/>
        </authorList>
    </citation>
    <scope>NUCLEOTIDE SEQUENCE [LARGE SCALE GENOMIC DNA]</scope>
</reference>
<protein>
    <recommendedName>
        <fullName evidence="1">MOSC domain-containing protein</fullName>
    </recommendedName>
</protein>
<dbReference type="PANTHER" id="PTHR36930">
    <property type="entry name" value="METAL-SULFUR CLUSTER BIOSYNTHESIS PROTEINS YUAD-RELATED"/>
    <property type="match status" value="1"/>
</dbReference>
<dbReference type="GO" id="GO:0030151">
    <property type="term" value="F:molybdenum ion binding"/>
    <property type="evidence" value="ECO:0007669"/>
    <property type="project" value="InterPro"/>
</dbReference>
<comment type="caution">
    <text evidence="2">The sequence shown here is derived from an EMBL/GenBank/DDBJ whole genome shotgun (WGS) entry which is preliminary data.</text>
</comment>
<dbReference type="Gene3D" id="2.40.33.20">
    <property type="entry name" value="PK beta-barrel domain-like"/>
    <property type="match status" value="1"/>
</dbReference>